<dbReference type="PRINTS" id="PR00176">
    <property type="entry name" value="NANEUSMPORT"/>
</dbReference>
<evidence type="ECO:0000256" key="5">
    <source>
        <dbReference type="ARBA" id="ARBA00022989"/>
    </source>
</evidence>
<keyword evidence="10" id="KW-1185">Reference proteome</keyword>
<dbReference type="GO" id="GO:0046872">
    <property type="term" value="F:metal ion binding"/>
    <property type="evidence" value="ECO:0007669"/>
    <property type="project" value="UniProtKB-KW"/>
</dbReference>
<keyword evidence="3 9" id="KW-0812">Transmembrane</keyword>
<feature type="binding site" evidence="7">
    <location>
        <position position="44"/>
    </location>
    <ligand>
        <name>Na(+)</name>
        <dbReference type="ChEBI" id="CHEBI:29101"/>
        <label>2</label>
    </ligand>
</feature>
<keyword evidence="7" id="KW-0479">Metal-binding</keyword>
<dbReference type="PROSITE" id="PS50267">
    <property type="entry name" value="NA_NEUROTRAN_SYMP_3"/>
    <property type="match status" value="1"/>
</dbReference>
<feature type="transmembrane region" description="Helical" evidence="9">
    <location>
        <begin position="474"/>
        <end position="497"/>
    </location>
</feature>
<feature type="transmembrane region" description="Helical" evidence="9">
    <location>
        <begin position="314"/>
        <end position="331"/>
    </location>
</feature>
<keyword evidence="7" id="KW-0915">Sodium</keyword>
<feature type="transmembrane region" description="Helical" evidence="9">
    <location>
        <begin position="31"/>
        <end position="49"/>
    </location>
</feature>
<dbReference type="GO" id="GO:0035725">
    <property type="term" value="P:sodium ion transmembrane transport"/>
    <property type="evidence" value="ECO:0007669"/>
    <property type="project" value="TreeGrafter"/>
</dbReference>
<dbReference type="GO" id="GO:0015293">
    <property type="term" value="F:symporter activity"/>
    <property type="evidence" value="ECO:0007669"/>
    <property type="project" value="UniProtKB-KW"/>
</dbReference>
<feature type="disulfide bond" evidence="8">
    <location>
        <begin position="144"/>
        <end position="153"/>
    </location>
</feature>
<evidence type="ECO:0000256" key="6">
    <source>
        <dbReference type="ARBA" id="ARBA00023136"/>
    </source>
</evidence>
<organism evidence="10 11">
    <name type="scientific">Strongyloides papillosus</name>
    <name type="common">Intestinal threadworm</name>
    <dbReference type="NCBI Taxonomy" id="174720"/>
    <lineage>
        <taxon>Eukaryota</taxon>
        <taxon>Metazoa</taxon>
        <taxon>Ecdysozoa</taxon>
        <taxon>Nematoda</taxon>
        <taxon>Chromadorea</taxon>
        <taxon>Rhabditida</taxon>
        <taxon>Tylenchina</taxon>
        <taxon>Panagrolaimomorpha</taxon>
        <taxon>Strongyloidoidea</taxon>
        <taxon>Strongyloididae</taxon>
        <taxon>Strongyloides</taxon>
    </lineage>
</organism>
<dbReference type="InterPro" id="IPR000175">
    <property type="entry name" value="Na/ntran_symport"/>
</dbReference>
<dbReference type="AlphaFoldDB" id="A0A0N5CBR9"/>
<dbReference type="Pfam" id="PF00209">
    <property type="entry name" value="SNF"/>
    <property type="match status" value="1"/>
</dbReference>
<evidence type="ECO:0000256" key="9">
    <source>
        <dbReference type="SAM" id="Phobius"/>
    </source>
</evidence>
<feature type="transmembrane region" description="Helical" evidence="9">
    <location>
        <begin position="405"/>
        <end position="431"/>
    </location>
</feature>
<keyword evidence="2" id="KW-0813">Transport</keyword>
<evidence type="ECO:0000256" key="4">
    <source>
        <dbReference type="ARBA" id="ARBA00022847"/>
    </source>
</evidence>
<evidence type="ECO:0000256" key="1">
    <source>
        <dbReference type="ARBA" id="ARBA00004141"/>
    </source>
</evidence>
<dbReference type="PANTHER" id="PTHR11616">
    <property type="entry name" value="SODIUM/CHLORIDE DEPENDENT TRANSPORTER"/>
    <property type="match status" value="1"/>
</dbReference>
<keyword evidence="6 9" id="KW-0472">Membrane</keyword>
<feature type="transmembrane region" description="Helical" evidence="9">
    <location>
        <begin position="572"/>
        <end position="593"/>
    </location>
</feature>
<keyword evidence="4" id="KW-0769">Symport</keyword>
<dbReference type="GO" id="GO:0005886">
    <property type="term" value="C:plasma membrane"/>
    <property type="evidence" value="ECO:0007669"/>
    <property type="project" value="TreeGrafter"/>
</dbReference>
<evidence type="ECO:0000256" key="8">
    <source>
        <dbReference type="PIRSR" id="PIRSR600175-2"/>
    </source>
</evidence>
<feature type="transmembrane region" description="Helical" evidence="9">
    <location>
        <begin position="234"/>
        <end position="253"/>
    </location>
</feature>
<evidence type="ECO:0000256" key="2">
    <source>
        <dbReference type="ARBA" id="ARBA00022448"/>
    </source>
</evidence>
<dbReference type="GO" id="GO:0006865">
    <property type="term" value="P:amino acid transport"/>
    <property type="evidence" value="ECO:0007669"/>
    <property type="project" value="TreeGrafter"/>
</dbReference>
<comment type="subcellular location">
    <subcellularLocation>
        <location evidence="1">Membrane</location>
        <topology evidence="1">Multi-pass membrane protein</topology>
    </subcellularLocation>
</comment>
<accession>A0A0N5CBR9</accession>
<feature type="transmembrane region" description="Helical" evidence="9">
    <location>
        <begin position="260"/>
        <end position="279"/>
    </location>
</feature>
<name>A0A0N5CBR9_STREA</name>
<dbReference type="SUPFAM" id="SSF161070">
    <property type="entry name" value="SNF-like"/>
    <property type="match status" value="1"/>
</dbReference>
<proteinExistence type="predicted"/>
<feature type="transmembrane region" description="Helical" evidence="9">
    <location>
        <begin position="61"/>
        <end position="82"/>
    </location>
</feature>
<evidence type="ECO:0000256" key="3">
    <source>
        <dbReference type="ARBA" id="ARBA00022692"/>
    </source>
</evidence>
<dbReference type="InterPro" id="IPR037272">
    <property type="entry name" value="SNS_sf"/>
</dbReference>
<dbReference type="WBParaSite" id="SPAL_0001533300.1">
    <property type="protein sequence ID" value="SPAL_0001533300.1"/>
    <property type="gene ID" value="SPAL_0001533300"/>
</dbReference>
<evidence type="ECO:0000313" key="11">
    <source>
        <dbReference type="WBParaSite" id="SPAL_0001533300.1"/>
    </source>
</evidence>
<feature type="binding site" evidence="7">
    <location>
        <position position="414"/>
    </location>
    <ligand>
        <name>Na(+)</name>
        <dbReference type="ChEBI" id="CHEBI:29101"/>
        <label>1</label>
    </ligand>
</feature>
<dbReference type="Proteomes" id="UP000046392">
    <property type="component" value="Unplaced"/>
</dbReference>
<reference evidence="11" key="1">
    <citation type="submission" date="2017-02" db="UniProtKB">
        <authorList>
            <consortium name="WormBaseParasite"/>
        </authorList>
    </citation>
    <scope>IDENTIFICATION</scope>
</reference>
<keyword evidence="5 9" id="KW-1133">Transmembrane helix</keyword>
<feature type="binding site" evidence="7">
    <location>
        <position position="349"/>
    </location>
    <ligand>
        <name>Na(+)</name>
        <dbReference type="ChEBI" id="CHEBI:29101"/>
        <label>1</label>
    </ligand>
</feature>
<protein>
    <submittedName>
        <fullName evidence="11">Transporter</fullName>
    </submittedName>
</protein>
<dbReference type="PANTHER" id="PTHR11616:SF240">
    <property type="entry name" value="BLOATED TUBULES, ISOFORM B-RELATED"/>
    <property type="match status" value="1"/>
</dbReference>
<feature type="transmembrane region" description="Helical" evidence="9">
    <location>
        <begin position="103"/>
        <end position="131"/>
    </location>
</feature>
<keyword evidence="8" id="KW-1015">Disulfide bond</keyword>
<feature type="binding site" evidence="7">
    <location>
        <position position="317"/>
    </location>
    <ligand>
        <name>Na(+)</name>
        <dbReference type="ChEBI" id="CHEBI:29101"/>
        <label>1</label>
    </ligand>
</feature>
<evidence type="ECO:0000313" key="10">
    <source>
        <dbReference type="Proteomes" id="UP000046392"/>
    </source>
</evidence>
<dbReference type="STRING" id="174720.A0A0N5CBR9"/>
<evidence type="ECO:0000256" key="7">
    <source>
        <dbReference type="PIRSR" id="PIRSR600175-1"/>
    </source>
</evidence>
<feature type="transmembrane region" description="Helical" evidence="9">
    <location>
        <begin position="524"/>
        <end position="546"/>
    </location>
</feature>
<feature type="transmembrane region" description="Helical" evidence="9">
    <location>
        <begin position="443"/>
        <end position="468"/>
    </location>
</feature>
<sequence length="653" mass="75153">MVVEGGSNIHSNTSNIDKITKSDKLQCKLQFLPTYITFVIGFANIWRFPSLAYENGGVNFLIPYMILSITVGLPLLFMEFGISQSTSLKLLNIYERVIPIFKGIGWGMICILIFMTIYYLSLLSWVFFYIFEIVIGNLNSIVSCKNKWNSIYCVSTVDDNLCRNENGINYMYFNKSCYLVPDLISSSEFRYKQLKNANLNGTLLNYGGEEYFYKKLLSYSDNFYNNNLVPNKEIFISYTLIYLLVLCIVFKGVKILRKIAFITLLISISIMLLFLFYSLKLDGSNEGINFFLYQRVDPSTIFNMKTWKLALEQLFLSLSCCIGIPIFLSSYNDKSHSIFKDSIILVLANNFMSILSSITTFSILGFMAKKLGKTIDNVVNDGKTLIFVIYPEIASLSPMPMLFSLIFFIMILFLGIICIVLFISTISISFLERFSKLKSLKNIVLCISTGFLYIVGIPVTTKAGIYYFEILNTFALSFNLIVIGGIECIGIMYFYGIRHFNSDIKKMLGKNRNLFLKIFGSSDYLMSFFHMFINPLVLLGLTIIGIKEMLEKNYNYSGKQYQIILPKELICFGWFLCLLPLFLIVLGLLLEIWKKRDMNIMEIIKPNEKHITSLEQYKQSYLITFLDSFSRCWRRKKSSGRISVFSDDLVFSK</sequence>
<feature type="transmembrane region" description="Helical" evidence="9">
    <location>
        <begin position="343"/>
        <end position="368"/>
    </location>
</feature>